<dbReference type="RefSeq" id="WP_314510153.1">
    <property type="nucleotide sequence ID" value="NZ_JASJOU010000002.1"/>
</dbReference>
<accession>A0AAE3R013</accession>
<name>A0AAE3R013_9BACT</name>
<evidence type="ECO:0000313" key="2">
    <source>
        <dbReference type="Proteomes" id="UP001232063"/>
    </source>
</evidence>
<dbReference type="Proteomes" id="UP001232063">
    <property type="component" value="Unassembled WGS sequence"/>
</dbReference>
<dbReference type="EMBL" id="JASJOU010000002">
    <property type="protein sequence ID" value="MDJ1500630.1"/>
    <property type="molecule type" value="Genomic_DNA"/>
</dbReference>
<dbReference type="AlphaFoldDB" id="A0AAE3R013"/>
<protein>
    <submittedName>
        <fullName evidence="1">Uncharacterized protein</fullName>
    </submittedName>
</protein>
<comment type="caution">
    <text evidence="1">The sequence shown here is derived from an EMBL/GenBank/DDBJ whole genome shotgun (WGS) entry which is preliminary data.</text>
</comment>
<sequence length="283" mass="32278">MKTILSLSLMVLVAWKATDTLSDLNLTQTQVEKVTMYGARTGFALPSWSEYSLYNFVKKAKSLPAGSQAAAVKSLGAIVKTYVQSEQFKGEWQAYLKEKGFYDPKAAGDVARLEEMKKQNTKQKGDMAASTKKMNESQQQMAKVLKEHPEMMDMMKNQMSKEDWAEMQEYLKNPQKATAAAQGNTSSGDDYIKKEEARIQKAQEDYENNKYTNMVRLRLKNVIETANSVDFAAEVKANKYNQKKFVNPVYEKKSDLWKLFYRAGKEPTMAARDFAQQWLGELK</sequence>
<organism evidence="1 2">
    <name type="scientific">Xanthocytophaga agilis</name>
    <dbReference type="NCBI Taxonomy" id="3048010"/>
    <lineage>
        <taxon>Bacteria</taxon>
        <taxon>Pseudomonadati</taxon>
        <taxon>Bacteroidota</taxon>
        <taxon>Cytophagia</taxon>
        <taxon>Cytophagales</taxon>
        <taxon>Rhodocytophagaceae</taxon>
        <taxon>Xanthocytophaga</taxon>
    </lineage>
</organism>
<reference evidence="1" key="1">
    <citation type="submission" date="2023-05" db="EMBL/GenBank/DDBJ databases">
        <authorList>
            <person name="Zhang X."/>
        </authorList>
    </citation>
    <scope>NUCLEOTIDE SEQUENCE</scope>
    <source>
        <strain evidence="1">BD1B2-1</strain>
    </source>
</reference>
<keyword evidence="2" id="KW-1185">Reference proteome</keyword>
<evidence type="ECO:0000313" key="1">
    <source>
        <dbReference type="EMBL" id="MDJ1500630.1"/>
    </source>
</evidence>
<proteinExistence type="predicted"/>
<gene>
    <name evidence="1" type="ORF">QNI22_08235</name>
</gene>